<evidence type="ECO:0000313" key="2">
    <source>
        <dbReference type="EMBL" id="OMJ14079.1"/>
    </source>
</evidence>
<proteinExistence type="predicted"/>
<keyword evidence="1" id="KW-1133">Transmembrane helix</keyword>
<protein>
    <submittedName>
        <fullName evidence="2">Uncharacterized protein</fullName>
    </submittedName>
</protein>
<accession>A0A1R1XHG4</accession>
<sequence length="160" mass="18725">MEPLSNQGDLDGVSIEESEERKALGEVVSAFLFYKFYALKCCVENRLKNIDLLNPEDRSMVLSTGVLQRIFNIKNMIETNYGFILELVGNNEIILNSGLFPMPENFDQNKDSFLEVLFLLFTLYFLLTYLRIYMFLFSKKKKKKQNNNFAYVLNFKLNLL</sequence>
<gene>
    <name evidence="2" type="ORF">AYI70_g8113</name>
</gene>
<organism evidence="2 3">
    <name type="scientific">Smittium culicis</name>
    <dbReference type="NCBI Taxonomy" id="133412"/>
    <lineage>
        <taxon>Eukaryota</taxon>
        <taxon>Fungi</taxon>
        <taxon>Fungi incertae sedis</taxon>
        <taxon>Zoopagomycota</taxon>
        <taxon>Kickxellomycotina</taxon>
        <taxon>Harpellomycetes</taxon>
        <taxon>Harpellales</taxon>
        <taxon>Legeriomycetaceae</taxon>
        <taxon>Smittium</taxon>
    </lineage>
</organism>
<feature type="transmembrane region" description="Helical" evidence="1">
    <location>
        <begin position="116"/>
        <end position="136"/>
    </location>
</feature>
<evidence type="ECO:0000313" key="3">
    <source>
        <dbReference type="Proteomes" id="UP000187283"/>
    </source>
</evidence>
<comment type="caution">
    <text evidence="2">The sequence shown here is derived from an EMBL/GenBank/DDBJ whole genome shotgun (WGS) entry which is preliminary data.</text>
</comment>
<keyword evidence="1" id="KW-0812">Transmembrane</keyword>
<evidence type="ECO:0000256" key="1">
    <source>
        <dbReference type="SAM" id="Phobius"/>
    </source>
</evidence>
<dbReference type="OrthoDB" id="10327658at2759"/>
<dbReference type="Proteomes" id="UP000187283">
    <property type="component" value="Unassembled WGS sequence"/>
</dbReference>
<keyword evidence="1" id="KW-0472">Membrane</keyword>
<dbReference type="EMBL" id="LSSN01003218">
    <property type="protein sequence ID" value="OMJ14079.1"/>
    <property type="molecule type" value="Genomic_DNA"/>
</dbReference>
<reference evidence="2 3" key="1">
    <citation type="submission" date="2017-01" db="EMBL/GenBank/DDBJ databases">
        <authorList>
            <person name="Mah S.A."/>
            <person name="Swanson W.J."/>
            <person name="Moy G.W."/>
            <person name="Vacquier V.D."/>
        </authorList>
    </citation>
    <scope>NUCLEOTIDE SEQUENCE [LARGE SCALE GENOMIC DNA]</scope>
    <source>
        <strain evidence="2 3">GSMNP</strain>
    </source>
</reference>
<keyword evidence="3" id="KW-1185">Reference proteome</keyword>
<dbReference type="AlphaFoldDB" id="A0A1R1XHG4"/>
<name>A0A1R1XHG4_9FUNG</name>